<accession>A0A7D9IUR8</accession>
<evidence type="ECO:0000313" key="3">
    <source>
        <dbReference type="Proteomes" id="UP001152795"/>
    </source>
</evidence>
<feature type="region of interest" description="Disordered" evidence="1">
    <location>
        <begin position="44"/>
        <end position="78"/>
    </location>
</feature>
<dbReference type="OrthoDB" id="10668848at2759"/>
<feature type="compositionally biased region" description="Basic residues" evidence="1">
    <location>
        <begin position="66"/>
        <end position="78"/>
    </location>
</feature>
<protein>
    <submittedName>
        <fullName evidence="2">Uncharacterized protein</fullName>
    </submittedName>
</protein>
<feature type="compositionally biased region" description="Basic and acidic residues" evidence="1">
    <location>
        <begin position="54"/>
        <end position="65"/>
    </location>
</feature>
<dbReference type="AlphaFoldDB" id="A0A7D9IUR8"/>
<evidence type="ECO:0000313" key="2">
    <source>
        <dbReference type="EMBL" id="CAB4019165.1"/>
    </source>
</evidence>
<dbReference type="EMBL" id="CACRXK020010327">
    <property type="protein sequence ID" value="CAB4019165.1"/>
    <property type="molecule type" value="Genomic_DNA"/>
</dbReference>
<name>A0A7D9IUR8_PARCT</name>
<evidence type="ECO:0000256" key="1">
    <source>
        <dbReference type="SAM" id="MobiDB-lite"/>
    </source>
</evidence>
<sequence>MLKKNINPSISNRIGNEPVSPEQLIQISQSKQMKTQYMRQYMKRKRVNTTQSPESKEKKRQYMKEYRKRKREVYRKKKSPEVEPLLQSLISKFHDIVSQGPLYICTCCDQLWYKHSVIPAASLKESNPDAQKRL</sequence>
<dbReference type="Proteomes" id="UP001152795">
    <property type="component" value="Unassembled WGS sequence"/>
</dbReference>
<gene>
    <name evidence="2" type="ORF">PACLA_8A040631</name>
</gene>
<organism evidence="2 3">
    <name type="scientific">Paramuricea clavata</name>
    <name type="common">Red gorgonian</name>
    <name type="synonym">Violescent sea-whip</name>
    <dbReference type="NCBI Taxonomy" id="317549"/>
    <lineage>
        <taxon>Eukaryota</taxon>
        <taxon>Metazoa</taxon>
        <taxon>Cnidaria</taxon>
        <taxon>Anthozoa</taxon>
        <taxon>Octocorallia</taxon>
        <taxon>Malacalcyonacea</taxon>
        <taxon>Plexauridae</taxon>
        <taxon>Paramuricea</taxon>
    </lineage>
</organism>
<reference evidence="2" key="1">
    <citation type="submission" date="2020-04" db="EMBL/GenBank/DDBJ databases">
        <authorList>
            <person name="Alioto T."/>
            <person name="Alioto T."/>
            <person name="Gomez Garrido J."/>
        </authorList>
    </citation>
    <scope>NUCLEOTIDE SEQUENCE</scope>
    <source>
        <strain evidence="2">A484AB</strain>
    </source>
</reference>
<comment type="caution">
    <text evidence="2">The sequence shown here is derived from an EMBL/GenBank/DDBJ whole genome shotgun (WGS) entry which is preliminary data.</text>
</comment>
<keyword evidence="3" id="KW-1185">Reference proteome</keyword>
<proteinExistence type="predicted"/>